<evidence type="ECO:0000313" key="8">
    <source>
        <dbReference type="Proteomes" id="UP000199516"/>
    </source>
</evidence>
<evidence type="ECO:0000256" key="4">
    <source>
        <dbReference type="SAM" id="MobiDB-lite"/>
    </source>
</evidence>
<dbReference type="SUPFAM" id="SSF51182">
    <property type="entry name" value="RmlC-like cupins"/>
    <property type="match status" value="1"/>
</dbReference>
<reference evidence="7 8" key="1">
    <citation type="submission" date="2016-10" db="EMBL/GenBank/DDBJ databases">
        <authorList>
            <person name="de Groot N.N."/>
        </authorList>
    </citation>
    <scope>NUCLEOTIDE SEQUENCE [LARGE SCALE GENOMIC DNA]</scope>
    <source>
        <strain evidence="7 8">DSM 23995</strain>
    </source>
</reference>
<keyword evidence="8" id="KW-1185">Reference proteome</keyword>
<dbReference type="Pfam" id="PF05726">
    <property type="entry name" value="Pirin_C"/>
    <property type="match status" value="1"/>
</dbReference>
<dbReference type="RefSeq" id="WP_091663155.1">
    <property type="nucleotide sequence ID" value="NZ_FONT01000007.1"/>
</dbReference>
<organism evidence="7 8">
    <name type="scientific">Alteribacillus iranensis</name>
    <dbReference type="NCBI Taxonomy" id="930128"/>
    <lineage>
        <taxon>Bacteria</taxon>
        <taxon>Bacillati</taxon>
        <taxon>Bacillota</taxon>
        <taxon>Bacilli</taxon>
        <taxon>Bacillales</taxon>
        <taxon>Bacillaceae</taxon>
        <taxon>Alteribacillus</taxon>
    </lineage>
</organism>
<dbReference type="Proteomes" id="UP000199516">
    <property type="component" value="Unassembled WGS sequence"/>
</dbReference>
<feature type="domain" description="Pirin C-terminal" evidence="6">
    <location>
        <begin position="169"/>
        <end position="274"/>
    </location>
</feature>
<dbReference type="Gene3D" id="2.60.120.10">
    <property type="entry name" value="Jelly Rolls"/>
    <property type="match status" value="2"/>
</dbReference>
<comment type="cofactor">
    <cofactor evidence="2">
        <name>Fe cation</name>
        <dbReference type="ChEBI" id="CHEBI:24875"/>
    </cofactor>
    <text evidence="2">Binds 1 Fe cation per subunit.</text>
</comment>
<keyword evidence="2" id="KW-0408">Iron</keyword>
<dbReference type="InterPro" id="IPR008778">
    <property type="entry name" value="Pirin_C_dom"/>
</dbReference>
<feature type="domain" description="Pirin N-terminal" evidence="5">
    <location>
        <begin position="44"/>
        <end position="116"/>
    </location>
</feature>
<accession>A0A1I2EWD3</accession>
<feature type="binding site" evidence="2">
    <location>
        <position position="55"/>
    </location>
    <ligand>
        <name>Fe cation</name>
        <dbReference type="ChEBI" id="CHEBI:24875"/>
    </ligand>
</feature>
<evidence type="ECO:0000256" key="2">
    <source>
        <dbReference type="PIRSR" id="PIRSR006232-1"/>
    </source>
</evidence>
<evidence type="ECO:0000259" key="6">
    <source>
        <dbReference type="Pfam" id="PF05726"/>
    </source>
</evidence>
<feature type="region of interest" description="Disordered" evidence="4">
    <location>
        <begin position="1"/>
        <end position="24"/>
    </location>
</feature>
<dbReference type="CDD" id="cd02247">
    <property type="entry name" value="cupin_pirin_C"/>
    <property type="match status" value="1"/>
</dbReference>
<dbReference type="GO" id="GO:0046872">
    <property type="term" value="F:metal ion binding"/>
    <property type="evidence" value="ECO:0007669"/>
    <property type="project" value="UniProtKB-KW"/>
</dbReference>
<dbReference type="InterPro" id="IPR014710">
    <property type="entry name" value="RmlC-like_jellyroll"/>
</dbReference>
<dbReference type="AlphaFoldDB" id="A0A1I2EWD3"/>
<gene>
    <name evidence="7" type="ORF">SAMN05192532_10720</name>
</gene>
<dbReference type="OrthoDB" id="321327at2"/>
<dbReference type="EMBL" id="FONT01000007">
    <property type="protein sequence ID" value="SFE96776.1"/>
    <property type="molecule type" value="Genomic_DNA"/>
</dbReference>
<feature type="binding site" evidence="2">
    <location>
        <position position="99"/>
    </location>
    <ligand>
        <name>Fe cation</name>
        <dbReference type="ChEBI" id="CHEBI:24875"/>
    </ligand>
</feature>
<evidence type="ECO:0000256" key="1">
    <source>
        <dbReference type="ARBA" id="ARBA00008416"/>
    </source>
</evidence>
<evidence type="ECO:0000259" key="5">
    <source>
        <dbReference type="Pfam" id="PF02678"/>
    </source>
</evidence>
<dbReference type="Pfam" id="PF02678">
    <property type="entry name" value="Pirin"/>
    <property type="match status" value="1"/>
</dbReference>
<dbReference type="PANTHER" id="PTHR13903:SF8">
    <property type="entry name" value="PIRIN"/>
    <property type="match status" value="1"/>
</dbReference>
<comment type="similarity">
    <text evidence="1 3">Belongs to the pirin family.</text>
</comment>
<protein>
    <recommendedName>
        <fullName evidence="9">Pirin N-terminal domain-containing protein</fullName>
    </recommendedName>
</protein>
<evidence type="ECO:0008006" key="9">
    <source>
        <dbReference type="Google" id="ProtNLM"/>
    </source>
</evidence>
<dbReference type="InterPro" id="IPR003829">
    <property type="entry name" value="Pirin_N_dom"/>
</dbReference>
<dbReference type="InterPro" id="IPR012093">
    <property type="entry name" value="Pirin"/>
</dbReference>
<dbReference type="CDD" id="cd02909">
    <property type="entry name" value="cupin_pirin_N"/>
    <property type="match status" value="1"/>
</dbReference>
<proteinExistence type="inferred from homology"/>
<dbReference type="STRING" id="930128.SAMN05192532_10720"/>
<evidence type="ECO:0000256" key="3">
    <source>
        <dbReference type="RuleBase" id="RU003457"/>
    </source>
</evidence>
<dbReference type="InterPro" id="IPR011051">
    <property type="entry name" value="RmlC_Cupin_sf"/>
</dbReference>
<feature type="binding site" evidence="2">
    <location>
        <position position="101"/>
    </location>
    <ligand>
        <name>Fe cation</name>
        <dbReference type="ChEBI" id="CHEBI:24875"/>
    </ligand>
</feature>
<feature type="binding site" evidence="2">
    <location>
        <position position="57"/>
    </location>
    <ligand>
        <name>Fe cation</name>
        <dbReference type="ChEBI" id="CHEBI:24875"/>
    </ligand>
</feature>
<sequence>MSQQRGIRRVKEVSFQENSPTHKAGLLIEPGNWEESDPFLLMAEDYFQRGTFGMHPHRGIETVTYVIDGRLEHTDNKSQGGELYPGDVQWMTAGKGIIHAEEPALGDTVHSLQLWVNLPSDKKMTEPRYQDLQQNDMPVRYENGAEIRVFSGQSGTVSSDTKNHVPITMLDIKIETGNTFIQELPGSYNGFLYILEGEGMFGKEQTPGKKGQVLWLGEGGTETSSIEMRALETLKVVLYAGEPVREPVVARGPFVMNTEEEVKQAYRDYREGKFS</sequence>
<evidence type="ECO:0000313" key="7">
    <source>
        <dbReference type="EMBL" id="SFE96776.1"/>
    </source>
</evidence>
<keyword evidence="2" id="KW-0479">Metal-binding</keyword>
<name>A0A1I2EWD3_9BACI</name>
<dbReference type="PIRSF" id="PIRSF006232">
    <property type="entry name" value="Pirin"/>
    <property type="match status" value="1"/>
</dbReference>
<dbReference type="PANTHER" id="PTHR13903">
    <property type="entry name" value="PIRIN-RELATED"/>
    <property type="match status" value="1"/>
</dbReference>